<reference evidence="1" key="3">
    <citation type="submission" date="2023-05" db="EMBL/GenBank/DDBJ databases">
        <authorList>
            <person name="Smith C.H."/>
        </authorList>
    </citation>
    <scope>NUCLEOTIDE SEQUENCE</scope>
    <source>
        <strain evidence="1">CHS0354</strain>
        <tissue evidence="1">Mantle</tissue>
    </source>
</reference>
<organism evidence="1 2">
    <name type="scientific">Potamilus streckersoni</name>
    <dbReference type="NCBI Taxonomy" id="2493646"/>
    <lineage>
        <taxon>Eukaryota</taxon>
        <taxon>Metazoa</taxon>
        <taxon>Spiralia</taxon>
        <taxon>Lophotrochozoa</taxon>
        <taxon>Mollusca</taxon>
        <taxon>Bivalvia</taxon>
        <taxon>Autobranchia</taxon>
        <taxon>Heteroconchia</taxon>
        <taxon>Palaeoheterodonta</taxon>
        <taxon>Unionida</taxon>
        <taxon>Unionoidea</taxon>
        <taxon>Unionidae</taxon>
        <taxon>Ambleminae</taxon>
        <taxon>Lampsilini</taxon>
        <taxon>Potamilus</taxon>
    </lineage>
</organism>
<proteinExistence type="predicted"/>
<gene>
    <name evidence="1" type="ORF">CHS0354_013460</name>
</gene>
<sequence length="116" mass="13280">MASRTHIRRSYEQRRRTYLQPEAFSSPFRRRSIPNAGNDVIDGIDISAINDMMRRGSFPAGIIAMNEIGRNASCGRGLSKPSQKFSCTPLTDKRNLKPMDTLMLEEMNNRFRNLTK</sequence>
<dbReference type="Proteomes" id="UP001195483">
    <property type="component" value="Unassembled WGS sequence"/>
</dbReference>
<evidence type="ECO:0000313" key="2">
    <source>
        <dbReference type="Proteomes" id="UP001195483"/>
    </source>
</evidence>
<keyword evidence="2" id="KW-1185">Reference proteome</keyword>
<comment type="caution">
    <text evidence="1">The sequence shown here is derived from an EMBL/GenBank/DDBJ whole genome shotgun (WGS) entry which is preliminary data.</text>
</comment>
<evidence type="ECO:0000313" key="1">
    <source>
        <dbReference type="EMBL" id="KAK3582079.1"/>
    </source>
</evidence>
<name>A0AAE0RZ13_9BIVA</name>
<accession>A0AAE0RZ13</accession>
<reference evidence="1" key="1">
    <citation type="journal article" date="2021" name="Genome Biol. Evol.">
        <title>A High-Quality Reference Genome for a Parasitic Bivalve with Doubly Uniparental Inheritance (Bivalvia: Unionida).</title>
        <authorList>
            <person name="Smith C.H."/>
        </authorList>
    </citation>
    <scope>NUCLEOTIDE SEQUENCE</scope>
    <source>
        <strain evidence="1">CHS0354</strain>
    </source>
</reference>
<dbReference type="EMBL" id="JAEAOA010000819">
    <property type="protein sequence ID" value="KAK3582079.1"/>
    <property type="molecule type" value="Genomic_DNA"/>
</dbReference>
<reference evidence="1" key="2">
    <citation type="journal article" date="2021" name="Genome Biol. Evol.">
        <title>Developing a high-quality reference genome for a parasitic bivalve with doubly uniparental inheritance (Bivalvia: Unionida).</title>
        <authorList>
            <person name="Smith C.H."/>
        </authorList>
    </citation>
    <scope>NUCLEOTIDE SEQUENCE</scope>
    <source>
        <strain evidence="1">CHS0354</strain>
        <tissue evidence="1">Mantle</tissue>
    </source>
</reference>
<dbReference type="AlphaFoldDB" id="A0AAE0RZ13"/>
<protein>
    <submittedName>
        <fullName evidence="1">Uncharacterized protein</fullName>
    </submittedName>
</protein>